<dbReference type="PRINTS" id="PR00455">
    <property type="entry name" value="HTHTETR"/>
</dbReference>
<dbReference type="Gene3D" id="1.10.357.10">
    <property type="entry name" value="Tetracycline Repressor, domain 2"/>
    <property type="match status" value="1"/>
</dbReference>
<dbReference type="GO" id="GO:0000976">
    <property type="term" value="F:transcription cis-regulatory region binding"/>
    <property type="evidence" value="ECO:0007669"/>
    <property type="project" value="TreeGrafter"/>
</dbReference>
<evidence type="ECO:0000256" key="3">
    <source>
        <dbReference type="ARBA" id="ARBA00023163"/>
    </source>
</evidence>
<dbReference type="EMBL" id="FOAW01000010">
    <property type="protein sequence ID" value="SEL53337.1"/>
    <property type="molecule type" value="Genomic_DNA"/>
</dbReference>
<dbReference type="AlphaFoldDB" id="A0A1H7R186"/>
<sequence>MNRYYSTVPLPRFTRLPAEERRQILEVAQHAFATDGTEHASYNQIIAAAGISKSSAYNYFDGRDDLLHTVLDDIAVRLAAALGPWRRIDDHDEFWAAIHAAGTALGAHLAEHPDDLALIDPAFLLREQGTFAGWVADVVDNGVANGIVTADCDRDLLVAATAAVIRAGDAWAADQLRAGRSPDQEQPWSLVRNLWGARA</sequence>
<dbReference type="InterPro" id="IPR050109">
    <property type="entry name" value="HTH-type_TetR-like_transc_reg"/>
</dbReference>
<keyword evidence="7" id="KW-1185">Reference proteome</keyword>
<evidence type="ECO:0000313" key="7">
    <source>
        <dbReference type="Proteomes" id="UP000198677"/>
    </source>
</evidence>
<protein>
    <submittedName>
        <fullName evidence="6">DNA-binding transcriptional regulator, AcrR family</fullName>
    </submittedName>
</protein>
<keyword evidence="1" id="KW-0805">Transcription regulation</keyword>
<evidence type="ECO:0000256" key="2">
    <source>
        <dbReference type="ARBA" id="ARBA00023125"/>
    </source>
</evidence>
<dbReference type="InterPro" id="IPR009057">
    <property type="entry name" value="Homeodomain-like_sf"/>
</dbReference>
<dbReference type="PROSITE" id="PS50977">
    <property type="entry name" value="HTH_TETR_2"/>
    <property type="match status" value="1"/>
</dbReference>
<dbReference type="PANTHER" id="PTHR30055:SF234">
    <property type="entry name" value="HTH-TYPE TRANSCRIPTIONAL REGULATOR BETI"/>
    <property type="match status" value="1"/>
</dbReference>
<evidence type="ECO:0000256" key="1">
    <source>
        <dbReference type="ARBA" id="ARBA00023015"/>
    </source>
</evidence>
<dbReference type="PANTHER" id="PTHR30055">
    <property type="entry name" value="HTH-TYPE TRANSCRIPTIONAL REGULATOR RUTR"/>
    <property type="match status" value="1"/>
</dbReference>
<dbReference type="GO" id="GO:0003700">
    <property type="term" value="F:DNA-binding transcription factor activity"/>
    <property type="evidence" value="ECO:0007669"/>
    <property type="project" value="TreeGrafter"/>
</dbReference>
<gene>
    <name evidence="6" type="ORF">SAMN05444583_11091</name>
</gene>
<dbReference type="Proteomes" id="UP000198677">
    <property type="component" value="Unassembled WGS sequence"/>
</dbReference>
<keyword evidence="3" id="KW-0804">Transcription</keyword>
<evidence type="ECO:0000256" key="4">
    <source>
        <dbReference type="PROSITE-ProRule" id="PRU00335"/>
    </source>
</evidence>
<dbReference type="InterPro" id="IPR001647">
    <property type="entry name" value="HTH_TetR"/>
</dbReference>
<dbReference type="OrthoDB" id="9812484at2"/>
<feature type="domain" description="HTH tetR-type" evidence="5">
    <location>
        <begin position="18"/>
        <end position="78"/>
    </location>
</feature>
<evidence type="ECO:0000313" key="6">
    <source>
        <dbReference type="EMBL" id="SEL53337.1"/>
    </source>
</evidence>
<name>A0A1H7R186_9NOCA</name>
<feature type="DNA-binding region" description="H-T-H motif" evidence="4">
    <location>
        <begin position="41"/>
        <end position="60"/>
    </location>
</feature>
<keyword evidence="2 4" id="KW-0238">DNA-binding</keyword>
<accession>A0A1H7R186</accession>
<reference evidence="7" key="1">
    <citation type="submission" date="2016-10" db="EMBL/GenBank/DDBJ databases">
        <authorList>
            <person name="Varghese N."/>
            <person name="Submissions S."/>
        </authorList>
    </citation>
    <scope>NUCLEOTIDE SEQUENCE [LARGE SCALE GENOMIC DNA]</scope>
    <source>
        <strain evidence="7">DSM 44675</strain>
    </source>
</reference>
<dbReference type="SUPFAM" id="SSF46689">
    <property type="entry name" value="Homeodomain-like"/>
    <property type="match status" value="1"/>
</dbReference>
<proteinExistence type="predicted"/>
<dbReference type="Pfam" id="PF00440">
    <property type="entry name" value="TetR_N"/>
    <property type="match status" value="1"/>
</dbReference>
<organism evidence="6 7">
    <name type="scientific">Rhodococcus maanshanensis</name>
    <dbReference type="NCBI Taxonomy" id="183556"/>
    <lineage>
        <taxon>Bacteria</taxon>
        <taxon>Bacillati</taxon>
        <taxon>Actinomycetota</taxon>
        <taxon>Actinomycetes</taxon>
        <taxon>Mycobacteriales</taxon>
        <taxon>Nocardiaceae</taxon>
        <taxon>Rhodococcus</taxon>
    </lineage>
</organism>
<evidence type="ECO:0000259" key="5">
    <source>
        <dbReference type="PROSITE" id="PS50977"/>
    </source>
</evidence>